<accession>A0A5J4ZQN5</accession>
<evidence type="ECO:0000313" key="2">
    <source>
        <dbReference type="Proteomes" id="UP000325577"/>
    </source>
</evidence>
<organism evidence="1 2">
    <name type="scientific">Nyssa sinensis</name>
    <dbReference type="NCBI Taxonomy" id="561372"/>
    <lineage>
        <taxon>Eukaryota</taxon>
        <taxon>Viridiplantae</taxon>
        <taxon>Streptophyta</taxon>
        <taxon>Embryophyta</taxon>
        <taxon>Tracheophyta</taxon>
        <taxon>Spermatophyta</taxon>
        <taxon>Magnoliopsida</taxon>
        <taxon>eudicotyledons</taxon>
        <taxon>Gunneridae</taxon>
        <taxon>Pentapetalae</taxon>
        <taxon>asterids</taxon>
        <taxon>Cornales</taxon>
        <taxon>Nyssaceae</taxon>
        <taxon>Nyssa</taxon>
    </lineage>
</organism>
<sequence length="91" mass="9925">MRAVRGKIKALIRSFSASAIGIWAERLRSEGGARGPPGSEEVLEVHCSGLADQLFFSGFGDEEEDREPLDGALGDLGKTPQPYLRFNDEFV</sequence>
<gene>
    <name evidence="1" type="ORF">F0562_014968</name>
</gene>
<dbReference type="EMBL" id="CM018049">
    <property type="protein sequence ID" value="KAA8520760.1"/>
    <property type="molecule type" value="Genomic_DNA"/>
</dbReference>
<protein>
    <submittedName>
        <fullName evidence="1">Uncharacterized protein</fullName>
    </submittedName>
</protein>
<reference evidence="1 2" key="1">
    <citation type="submission" date="2019-09" db="EMBL/GenBank/DDBJ databases">
        <title>A chromosome-level genome assembly of the Chinese tupelo Nyssa sinensis.</title>
        <authorList>
            <person name="Yang X."/>
            <person name="Kang M."/>
            <person name="Yang Y."/>
            <person name="Xiong H."/>
            <person name="Wang M."/>
            <person name="Zhang Z."/>
            <person name="Wang Z."/>
            <person name="Wu H."/>
            <person name="Ma T."/>
            <person name="Liu J."/>
            <person name="Xi Z."/>
        </authorList>
    </citation>
    <scope>NUCLEOTIDE SEQUENCE [LARGE SCALE GENOMIC DNA]</scope>
    <source>
        <strain evidence="1">J267</strain>
        <tissue evidence="1">Leaf</tissue>
    </source>
</reference>
<proteinExistence type="predicted"/>
<name>A0A5J4ZQN5_9ASTE</name>
<dbReference type="Proteomes" id="UP000325577">
    <property type="component" value="Linkage Group LG6"/>
</dbReference>
<keyword evidence="2" id="KW-1185">Reference proteome</keyword>
<dbReference type="AlphaFoldDB" id="A0A5J4ZQN5"/>
<evidence type="ECO:0000313" key="1">
    <source>
        <dbReference type="EMBL" id="KAA8520760.1"/>
    </source>
</evidence>